<comment type="similarity">
    <text evidence="1">Belongs to the MIX23 family.</text>
</comment>
<gene>
    <name evidence="3" type="ORF">CLIB1423_04S03928</name>
</gene>
<evidence type="ECO:0000313" key="3">
    <source>
        <dbReference type="EMBL" id="CAH2351697.1"/>
    </source>
</evidence>
<dbReference type="Proteomes" id="UP000837801">
    <property type="component" value="Unassembled WGS sequence"/>
</dbReference>
<dbReference type="InterPro" id="IPR019171">
    <property type="entry name" value="MIX23"/>
</dbReference>
<keyword evidence="4" id="KW-1185">Reference proteome</keyword>
<evidence type="ECO:0000256" key="2">
    <source>
        <dbReference type="SAM" id="MobiDB-lite"/>
    </source>
</evidence>
<comment type="caution">
    <text evidence="3">The sequence shown here is derived from an EMBL/GenBank/DDBJ whole genome shotgun (WGS) entry which is preliminary data.</text>
</comment>
<dbReference type="PANTHER" id="PTHR31905">
    <property type="entry name" value="COILED-COIL DOMAIN-CONTAINING PROTEIN 58"/>
    <property type="match status" value="1"/>
</dbReference>
<dbReference type="AlphaFoldDB" id="A0A9P0VX66"/>
<reference evidence="3" key="1">
    <citation type="submission" date="2022-03" db="EMBL/GenBank/DDBJ databases">
        <authorList>
            <person name="Legras J.-L."/>
            <person name="Devillers H."/>
            <person name="Grondin C."/>
        </authorList>
    </citation>
    <scope>NUCLEOTIDE SEQUENCE</scope>
    <source>
        <strain evidence="3">CLIB 1423</strain>
    </source>
</reference>
<dbReference type="Pfam" id="PF09774">
    <property type="entry name" value="MIX23"/>
    <property type="match status" value="1"/>
</dbReference>
<accession>A0A9P0VX66</accession>
<dbReference type="EMBL" id="CAKXYY010000004">
    <property type="protein sequence ID" value="CAH2351697.1"/>
    <property type="molecule type" value="Genomic_DNA"/>
</dbReference>
<dbReference type="PANTHER" id="PTHR31905:SF2">
    <property type="entry name" value="PROTEIN MIX23"/>
    <property type="match status" value="1"/>
</dbReference>
<protein>
    <submittedName>
        <fullName evidence="3">Uncharacterized protein</fullName>
    </submittedName>
</protein>
<dbReference type="GO" id="GO:0005758">
    <property type="term" value="C:mitochondrial intermembrane space"/>
    <property type="evidence" value="ECO:0007669"/>
    <property type="project" value="InterPro"/>
</dbReference>
<evidence type="ECO:0000313" key="4">
    <source>
        <dbReference type="Proteomes" id="UP000837801"/>
    </source>
</evidence>
<feature type="compositionally biased region" description="Polar residues" evidence="2">
    <location>
        <begin position="1"/>
        <end position="12"/>
    </location>
</feature>
<dbReference type="OrthoDB" id="5593818at2759"/>
<organism evidence="3 4">
    <name type="scientific">[Candida] railenensis</name>
    <dbReference type="NCBI Taxonomy" id="45579"/>
    <lineage>
        <taxon>Eukaryota</taxon>
        <taxon>Fungi</taxon>
        <taxon>Dikarya</taxon>
        <taxon>Ascomycota</taxon>
        <taxon>Saccharomycotina</taxon>
        <taxon>Pichiomycetes</taxon>
        <taxon>Debaryomycetaceae</taxon>
        <taxon>Kurtzmaniella</taxon>
    </lineage>
</organism>
<name>A0A9P0VX66_9ASCO</name>
<feature type="region of interest" description="Disordered" evidence="2">
    <location>
        <begin position="1"/>
        <end position="27"/>
    </location>
</feature>
<proteinExistence type="inferred from homology"/>
<sequence>MFSKSHSPSSKDNAPPFSPENLYTPENCQSPARIKSFLRLSRFATDDTIREHINGDSNHCDHYFQTKIVPQWNLRSKLIQYCSDYAIELHQTTQLDKIHVELDPSNLDVRLDPYAVKSYNDKFEDRFAQSNGIRNWTQNELTVESIVRDQTVSVLNDKCSYKDWMGQFKEAQRESKKPPRRM</sequence>
<evidence type="ECO:0000256" key="1">
    <source>
        <dbReference type="ARBA" id="ARBA00024204"/>
    </source>
</evidence>